<evidence type="ECO:0000313" key="2">
    <source>
        <dbReference type="Proteomes" id="UP001157502"/>
    </source>
</evidence>
<organism evidence="1 2">
    <name type="scientific">Dallia pectoralis</name>
    <name type="common">Alaska blackfish</name>
    <dbReference type="NCBI Taxonomy" id="75939"/>
    <lineage>
        <taxon>Eukaryota</taxon>
        <taxon>Metazoa</taxon>
        <taxon>Chordata</taxon>
        <taxon>Craniata</taxon>
        <taxon>Vertebrata</taxon>
        <taxon>Euteleostomi</taxon>
        <taxon>Actinopterygii</taxon>
        <taxon>Neopterygii</taxon>
        <taxon>Teleostei</taxon>
        <taxon>Protacanthopterygii</taxon>
        <taxon>Esociformes</taxon>
        <taxon>Umbridae</taxon>
        <taxon>Dallia</taxon>
    </lineage>
</organism>
<dbReference type="EMBL" id="CM055754">
    <property type="protein sequence ID" value="KAJ7991180.1"/>
    <property type="molecule type" value="Genomic_DNA"/>
</dbReference>
<proteinExistence type="predicted"/>
<accession>A0ACC2FIJ2</accession>
<comment type="caution">
    <text evidence="1">The sequence shown here is derived from an EMBL/GenBank/DDBJ whole genome shotgun (WGS) entry which is preliminary data.</text>
</comment>
<keyword evidence="2" id="KW-1185">Reference proteome</keyword>
<dbReference type="Proteomes" id="UP001157502">
    <property type="component" value="Chromosome 27"/>
</dbReference>
<evidence type="ECO:0000313" key="1">
    <source>
        <dbReference type="EMBL" id="KAJ7991180.1"/>
    </source>
</evidence>
<reference evidence="1" key="1">
    <citation type="submission" date="2021-05" db="EMBL/GenBank/DDBJ databases">
        <authorList>
            <person name="Pan Q."/>
            <person name="Jouanno E."/>
            <person name="Zahm M."/>
            <person name="Klopp C."/>
            <person name="Cabau C."/>
            <person name="Louis A."/>
            <person name="Berthelot C."/>
            <person name="Parey E."/>
            <person name="Roest Crollius H."/>
            <person name="Montfort J."/>
            <person name="Robinson-Rechavi M."/>
            <person name="Bouchez O."/>
            <person name="Lampietro C."/>
            <person name="Lopez Roques C."/>
            <person name="Donnadieu C."/>
            <person name="Postlethwait J."/>
            <person name="Bobe J."/>
            <person name="Dillon D."/>
            <person name="Chandos A."/>
            <person name="von Hippel F."/>
            <person name="Guiguen Y."/>
        </authorList>
    </citation>
    <scope>NUCLEOTIDE SEQUENCE</scope>
    <source>
        <strain evidence="1">YG-Jan2019</strain>
    </source>
</reference>
<protein>
    <submittedName>
        <fullName evidence="1">Uncharacterized protein</fullName>
    </submittedName>
</protein>
<name>A0ACC2FIJ2_DALPE</name>
<sequence>MCDFLLYWPLFSPHPHSEGDYIEAPSVSRVVWAPGARWVIGGLLTAACRSHCLALALMTSSRAAGSIVIQLPLQFTGLTSHHAGAWTQAAATS</sequence>
<gene>
    <name evidence="1" type="ORF">DPEC_G00294570</name>
</gene>